<protein>
    <submittedName>
        <fullName evidence="1">Uncharacterized protein</fullName>
    </submittedName>
</protein>
<gene>
    <name evidence="1" type="ORF">LCGC14_0448050</name>
</gene>
<sequence>MRWGKGAVTPKSLEKHEFWFVWYPVCIYEGRWMWWEWTLRHTDKWGDVTYECLFEGKKP</sequence>
<proteinExistence type="predicted"/>
<dbReference type="EMBL" id="LAZR01000440">
    <property type="protein sequence ID" value="KKN68785.1"/>
    <property type="molecule type" value="Genomic_DNA"/>
</dbReference>
<name>A0A0F9SIN0_9ZZZZ</name>
<comment type="caution">
    <text evidence="1">The sequence shown here is derived from an EMBL/GenBank/DDBJ whole genome shotgun (WGS) entry which is preliminary data.</text>
</comment>
<reference evidence="1" key="1">
    <citation type="journal article" date="2015" name="Nature">
        <title>Complex archaea that bridge the gap between prokaryotes and eukaryotes.</title>
        <authorList>
            <person name="Spang A."/>
            <person name="Saw J.H."/>
            <person name="Jorgensen S.L."/>
            <person name="Zaremba-Niedzwiedzka K."/>
            <person name="Martijn J."/>
            <person name="Lind A.E."/>
            <person name="van Eijk R."/>
            <person name="Schleper C."/>
            <person name="Guy L."/>
            <person name="Ettema T.J."/>
        </authorList>
    </citation>
    <scope>NUCLEOTIDE SEQUENCE</scope>
</reference>
<dbReference type="AlphaFoldDB" id="A0A0F9SIN0"/>
<organism evidence="1">
    <name type="scientific">marine sediment metagenome</name>
    <dbReference type="NCBI Taxonomy" id="412755"/>
    <lineage>
        <taxon>unclassified sequences</taxon>
        <taxon>metagenomes</taxon>
        <taxon>ecological metagenomes</taxon>
    </lineage>
</organism>
<evidence type="ECO:0000313" key="1">
    <source>
        <dbReference type="EMBL" id="KKN68785.1"/>
    </source>
</evidence>
<accession>A0A0F9SIN0</accession>